<gene>
    <name evidence="4" type="ORF">CMV30_09015</name>
</gene>
<feature type="compositionally biased region" description="Basic and acidic residues" evidence="2">
    <location>
        <begin position="165"/>
        <end position="192"/>
    </location>
</feature>
<dbReference type="AlphaFoldDB" id="A0A290QIA4"/>
<dbReference type="EMBL" id="CP023344">
    <property type="protein sequence ID" value="ATC64081.1"/>
    <property type="molecule type" value="Genomic_DNA"/>
</dbReference>
<name>A0A290QIA4_9BACT</name>
<dbReference type="Proteomes" id="UP000217265">
    <property type="component" value="Chromosome"/>
</dbReference>
<feature type="region of interest" description="Disordered" evidence="2">
    <location>
        <begin position="163"/>
        <end position="237"/>
    </location>
</feature>
<feature type="signal peptide" evidence="3">
    <location>
        <begin position="1"/>
        <end position="24"/>
    </location>
</feature>
<feature type="compositionally biased region" description="Polar residues" evidence="2">
    <location>
        <begin position="202"/>
        <end position="228"/>
    </location>
</feature>
<proteinExistence type="predicted"/>
<keyword evidence="5" id="KW-1185">Reference proteome</keyword>
<feature type="chain" id="PRO_5012471151" evidence="3">
    <location>
        <begin position="25"/>
        <end position="244"/>
    </location>
</feature>
<accession>A0A290QIA4</accession>
<protein>
    <submittedName>
        <fullName evidence="4">Uncharacterized protein</fullName>
    </submittedName>
</protein>
<reference evidence="4 5" key="1">
    <citation type="submission" date="2017-09" db="EMBL/GenBank/DDBJ databases">
        <title>Complete genome sequence of Verrucomicrobial strain HZ-65, isolated from freshwater.</title>
        <authorList>
            <person name="Choi A."/>
        </authorList>
    </citation>
    <scope>NUCLEOTIDE SEQUENCE [LARGE SCALE GENOMIC DNA]</scope>
    <source>
        <strain evidence="4 5">HZ-65</strain>
    </source>
</reference>
<evidence type="ECO:0000313" key="5">
    <source>
        <dbReference type="Proteomes" id="UP000217265"/>
    </source>
</evidence>
<evidence type="ECO:0000256" key="2">
    <source>
        <dbReference type="SAM" id="MobiDB-lite"/>
    </source>
</evidence>
<organism evidence="4 5">
    <name type="scientific">Nibricoccus aquaticus</name>
    <dbReference type="NCBI Taxonomy" id="2576891"/>
    <lineage>
        <taxon>Bacteria</taxon>
        <taxon>Pseudomonadati</taxon>
        <taxon>Verrucomicrobiota</taxon>
        <taxon>Opitutia</taxon>
        <taxon>Opitutales</taxon>
        <taxon>Opitutaceae</taxon>
        <taxon>Nibricoccus</taxon>
    </lineage>
</organism>
<evidence type="ECO:0000256" key="1">
    <source>
        <dbReference type="SAM" id="Coils"/>
    </source>
</evidence>
<sequence>MKRSLAASAILLLAFASLLPAASAAKITLTDGRTFHDATIVSQTPRKVVIKHTHGLSGIEKTLLPTDLRAAYPFDEVAAREADRQAAEARARADAFHQAEAARSALIRLEREQTALLNAQIAAQEATARLAEAEAARIAAQRTEVVYEYVSFNRSYPRYIYTPHPADDCTPRWNEKPRNRHVHDDRQSRPDQKPSVNRPGPVQNSRNNSSARHTQTNTPRAPQIQPTPEETKTPKVAAAVVIRR</sequence>
<evidence type="ECO:0000313" key="4">
    <source>
        <dbReference type="EMBL" id="ATC64081.1"/>
    </source>
</evidence>
<dbReference type="KEGG" id="vbh:CMV30_09015"/>
<evidence type="ECO:0000256" key="3">
    <source>
        <dbReference type="SAM" id="SignalP"/>
    </source>
</evidence>
<keyword evidence="1" id="KW-0175">Coiled coil</keyword>
<feature type="coiled-coil region" evidence="1">
    <location>
        <begin position="109"/>
        <end position="143"/>
    </location>
</feature>
<dbReference type="RefSeq" id="WP_096055713.1">
    <property type="nucleotide sequence ID" value="NZ_CP023344.1"/>
</dbReference>
<keyword evidence="3" id="KW-0732">Signal</keyword>